<dbReference type="InterPro" id="IPR015422">
    <property type="entry name" value="PyrdxlP-dep_Trfase_small"/>
</dbReference>
<comment type="caution">
    <text evidence="8">The sequence shown here is derived from an EMBL/GenBank/DDBJ whole genome shotgun (WGS) entry which is preliminary data.</text>
</comment>
<protein>
    <recommendedName>
        <fullName evidence="6">Aminotransferase</fullName>
        <ecNumber evidence="6">2.6.1.-</ecNumber>
    </recommendedName>
</protein>
<proteinExistence type="inferred from homology"/>
<dbReference type="Gene3D" id="3.90.1150.10">
    <property type="entry name" value="Aspartate Aminotransferase, domain 1"/>
    <property type="match status" value="1"/>
</dbReference>
<dbReference type="AlphaFoldDB" id="A0A9D1QK42"/>
<dbReference type="EMBL" id="DXHR01000034">
    <property type="protein sequence ID" value="HIW13511.1"/>
    <property type="molecule type" value="Genomic_DNA"/>
</dbReference>
<feature type="domain" description="Aminotransferase class I/classII large" evidence="7">
    <location>
        <begin position="29"/>
        <end position="375"/>
    </location>
</feature>
<evidence type="ECO:0000256" key="3">
    <source>
        <dbReference type="ARBA" id="ARBA00022576"/>
    </source>
</evidence>
<organism evidence="8 9">
    <name type="scientific">Candidatus Salinicoccus stercoripullorum</name>
    <dbReference type="NCBI Taxonomy" id="2838756"/>
    <lineage>
        <taxon>Bacteria</taxon>
        <taxon>Bacillati</taxon>
        <taxon>Bacillota</taxon>
        <taxon>Bacilli</taxon>
        <taxon>Bacillales</taxon>
        <taxon>Staphylococcaceae</taxon>
        <taxon>Salinicoccus</taxon>
    </lineage>
</organism>
<dbReference type="Pfam" id="PF00155">
    <property type="entry name" value="Aminotran_1_2"/>
    <property type="match status" value="1"/>
</dbReference>
<keyword evidence="3 6" id="KW-0032">Aminotransferase</keyword>
<reference evidence="8" key="1">
    <citation type="journal article" date="2021" name="PeerJ">
        <title>Extensive microbial diversity within the chicken gut microbiome revealed by metagenomics and culture.</title>
        <authorList>
            <person name="Gilroy R."/>
            <person name="Ravi A."/>
            <person name="Getino M."/>
            <person name="Pursley I."/>
            <person name="Horton D.L."/>
            <person name="Alikhan N.F."/>
            <person name="Baker D."/>
            <person name="Gharbi K."/>
            <person name="Hall N."/>
            <person name="Watson M."/>
            <person name="Adriaenssens E.M."/>
            <person name="Foster-Nyarko E."/>
            <person name="Jarju S."/>
            <person name="Secka A."/>
            <person name="Antonio M."/>
            <person name="Oren A."/>
            <person name="Chaudhuri R.R."/>
            <person name="La Ragione R."/>
            <person name="Hildebrand F."/>
            <person name="Pallen M.J."/>
        </authorList>
    </citation>
    <scope>NUCLEOTIDE SEQUENCE</scope>
    <source>
        <strain evidence="8">ChiHjej13B12-752</strain>
    </source>
</reference>
<keyword evidence="5" id="KW-0663">Pyridoxal phosphate</keyword>
<evidence type="ECO:0000256" key="2">
    <source>
        <dbReference type="ARBA" id="ARBA00007441"/>
    </source>
</evidence>
<evidence type="ECO:0000256" key="5">
    <source>
        <dbReference type="ARBA" id="ARBA00022898"/>
    </source>
</evidence>
<dbReference type="InterPro" id="IPR015424">
    <property type="entry name" value="PyrdxlP-dep_Trfase"/>
</dbReference>
<reference evidence="8" key="2">
    <citation type="submission" date="2021-04" db="EMBL/GenBank/DDBJ databases">
        <authorList>
            <person name="Gilroy R."/>
        </authorList>
    </citation>
    <scope>NUCLEOTIDE SEQUENCE</scope>
    <source>
        <strain evidence="8">ChiHjej13B12-752</strain>
    </source>
</reference>
<evidence type="ECO:0000259" key="7">
    <source>
        <dbReference type="Pfam" id="PF00155"/>
    </source>
</evidence>
<dbReference type="InterPro" id="IPR015421">
    <property type="entry name" value="PyrdxlP-dep_Trfase_major"/>
</dbReference>
<dbReference type="CDD" id="cd00609">
    <property type="entry name" value="AAT_like"/>
    <property type="match status" value="1"/>
</dbReference>
<dbReference type="GO" id="GO:0030170">
    <property type="term" value="F:pyridoxal phosphate binding"/>
    <property type="evidence" value="ECO:0007669"/>
    <property type="project" value="InterPro"/>
</dbReference>
<dbReference type="GO" id="GO:0008483">
    <property type="term" value="F:transaminase activity"/>
    <property type="evidence" value="ECO:0007669"/>
    <property type="project" value="UniProtKB-KW"/>
</dbReference>
<evidence type="ECO:0000256" key="4">
    <source>
        <dbReference type="ARBA" id="ARBA00022679"/>
    </source>
</evidence>
<accession>A0A9D1QK42</accession>
<dbReference type="Proteomes" id="UP000823989">
    <property type="component" value="Unassembled WGS sequence"/>
</dbReference>
<name>A0A9D1QK42_9STAP</name>
<gene>
    <name evidence="8" type="ORF">H9891_10210</name>
</gene>
<dbReference type="PANTHER" id="PTHR46383:SF4">
    <property type="entry name" value="AMINOTRANSFERASE"/>
    <property type="match status" value="1"/>
</dbReference>
<dbReference type="InterPro" id="IPR004838">
    <property type="entry name" value="NHTrfase_class1_PyrdxlP-BS"/>
</dbReference>
<keyword evidence="4 6" id="KW-0808">Transferase</keyword>
<dbReference type="InterPro" id="IPR004839">
    <property type="entry name" value="Aminotransferase_I/II_large"/>
</dbReference>
<dbReference type="FunFam" id="3.40.640.10:FF:000033">
    <property type="entry name" value="Aspartate aminotransferase"/>
    <property type="match status" value="1"/>
</dbReference>
<comment type="similarity">
    <text evidence="2 6">Belongs to the class-I pyridoxal-phosphate-dependent aminotransferase family.</text>
</comment>
<dbReference type="GO" id="GO:0006520">
    <property type="term" value="P:amino acid metabolic process"/>
    <property type="evidence" value="ECO:0007669"/>
    <property type="project" value="InterPro"/>
</dbReference>
<dbReference type="EC" id="2.6.1.-" evidence="6"/>
<sequence length="397" mass="44090">MPELNRLLKNVSVPGTRQMANRVAGKPESIDLTLGQPDFPVPGAVRDRVMQAVDSQPMRYSHNRGTMELRKAITDFYKDKYKADYEPSDEVIVTNGGSEALDTIFRTIINPGDEVIMPAPVYTGYEPIVTMLGGITVLVDTTDTGFIPTAQKIEAAMTERTKAVLLNYPNNPTGAVYPEETVASLVELFKRHDIFVVVDEMYAENTLDGEHHSFTSYPDIKDRLLAVNGLSKSHAMTGWRIGWLIGNAEMVEKMTLVHLYNTLCASMPSQIAALEALTGAAGAPAAMNAAYQERRDYIYRRLIDMGLDTVLPEGAFYIFPSIKKYNESSYGFAVELLEEAGVAVVPGSAFSEYGEGHIRISFATSMENLEEAADRMERFLEGKRGKQRNIQLRRIPK</sequence>
<dbReference type="PANTHER" id="PTHR46383">
    <property type="entry name" value="ASPARTATE AMINOTRANSFERASE"/>
    <property type="match status" value="1"/>
</dbReference>
<comment type="cofactor">
    <cofactor evidence="1 6">
        <name>pyridoxal 5'-phosphate</name>
        <dbReference type="ChEBI" id="CHEBI:597326"/>
    </cofactor>
</comment>
<dbReference type="Gene3D" id="3.40.640.10">
    <property type="entry name" value="Type I PLP-dependent aspartate aminotransferase-like (Major domain)"/>
    <property type="match status" value="1"/>
</dbReference>
<dbReference type="SUPFAM" id="SSF53383">
    <property type="entry name" value="PLP-dependent transferases"/>
    <property type="match status" value="1"/>
</dbReference>
<evidence type="ECO:0000256" key="1">
    <source>
        <dbReference type="ARBA" id="ARBA00001933"/>
    </source>
</evidence>
<evidence type="ECO:0000256" key="6">
    <source>
        <dbReference type="RuleBase" id="RU000481"/>
    </source>
</evidence>
<dbReference type="PROSITE" id="PS00105">
    <property type="entry name" value="AA_TRANSFER_CLASS_1"/>
    <property type="match status" value="1"/>
</dbReference>
<dbReference type="InterPro" id="IPR050596">
    <property type="entry name" value="AspAT/PAT-like"/>
</dbReference>
<evidence type="ECO:0000313" key="8">
    <source>
        <dbReference type="EMBL" id="HIW13511.1"/>
    </source>
</evidence>
<evidence type="ECO:0000313" key="9">
    <source>
        <dbReference type="Proteomes" id="UP000823989"/>
    </source>
</evidence>